<protein>
    <submittedName>
        <fullName evidence="1">Uncharacterized protein</fullName>
    </submittedName>
</protein>
<gene>
    <name evidence="1" type="ORF">ANN_19132</name>
</gene>
<sequence>MDPHGYHRAHATGHIKIPLAFRYRKKSPLAMSSTLRHVHLFWTLRDLSHTEIDSHHRLGSSLPSQYLSREQQFPLLLDGSHPFVQLLIRETHIRLHHLGLRIVLSELCSQFWILRARQAVRRYYAPVFPAKMAHNHLGQAIEAPLPGDRLTPLKPFEVTGIDFAGPLYVKWSEGHTRNAT</sequence>
<dbReference type="PANTHER" id="PTHR47331">
    <property type="entry name" value="PHD-TYPE DOMAIN-CONTAINING PROTEIN"/>
    <property type="match status" value="1"/>
</dbReference>
<dbReference type="EMBL" id="JAJSOF020000031">
    <property type="protein sequence ID" value="KAJ4430544.1"/>
    <property type="molecule type" value="Genomic_DNA"/>
</dbReference>
<evidence type="ECO:0000313" key="2">
    <source>
        <dbReference type="Proteomes" id="UP001148838"/>
    </source>
</evidence>
<reference evidence="1 2" key="1">
    <citation type="journal article" date="2022" name="Allergy">
        <title>Genome assembly and annotation of Periplaneta americana reveal a comprehensive cockroach allergen profile.</title>
        <authorList>
            <person name="Wang L."/>
            <person name="Xiong Q."/>
            <person name="Saelim N."/>
            <person name="Wang L."/>
            <person name="Nong W."/>
            <person name="Wan A.T."/>
            <person name="Shi M."/>
            <person name="Liu X."/>
            <person name="Cao Q."/>
            <person name="Hui J.H.L."/>
            <person name="Sookrung N."/>
            <person name="Leung T.F."/>
            <person name="Tungtrongchitr A."/>
            <person name="Tsui S.K.W."/>
        </authorList>
    </citation>
    <scope>NUCLEOTIDE SEQUENCE [LARGE SCALE GENOMIC DNA]</scope>
    <source>
        <strain evidence="1">PWHHKU_190912</strain>
    </source>
</reference>
<name>A0ABQ8S913_PERAM</name>
<dbReference type="Proteomes" id="UP001148838">
    <property type="component" value="Unassembled WGS sequence"/>
</dbReference>
<proteinExistence type="predicted"/>
<organism evidence="1 2">
    <name type="scientific">Periplaneta americana</name>
    <name type="common">American cockroach</name>
    <name type="synonym">Blatta americana</name>
    <dbReference type="NCBI Taxonomy" id="6978"/>
    <lineage>
        <taxon>Eukaryota</taxon>
        <taxon>Metazoa</taxon>
        <taxon>Ecdysozoa</taxon>
        <taxon>Arthropoda</taxon>
        <taxon>Hexapoda</taxon>
        <taxon>Insecta</taxon>
        <taxon>Pterygota</taxon>
        <taxon>Neoptera</taxon>
        <taxon>Polyneoptera</taxon>
        <taxon>Dictyoptera</taxon>
        <taxon>Blattodea</taxon>
        <taxon>Blattoidea</taxon>
        <taxon>Blattidae</taxon>
        <taxon>Blattinae</taxon>
        <taxon>Periplaneta</taxon>
    </lineage>
</organism>
<evidence type="ECO:0000313" key="1">
    <source>
        <dbReference type="EMBL" id="KAJ4430544.1"/>
    </source>
</evidence>
<accession>A0ABQ8S913</accession>
<keyword evidence="2" id="KW-1185">Reference proteome</keyword>
<comment type="caution">
    <text evidence="1">The sequence shown here is derived from an EMBL/GenBank/DDBJ whole genome shotgun (WGS) entry which is preliminary data.</text>
</comment>